<dbReference type="PANTHER" id="PTHR35174:SF3">
    <property type="entry name" value="BLL7171 PROTEIN"/>
    <property type="match status" value="1"/>
</dbReference>
<dbReference type="EMBL" id="JBHMBW010000103">
    <property type="protein sequence ID" value="MFB9630889.1"/>
    <property type="molecule type" value="Genomic_DNA"/>
</dbReference>
<keyword evidence="4" id="KW-1185">Reference proteome</keyword>
<feature type="domain" description="YCII-related" evidence="2">
    <location>
        <begin position="56"/>
        <end position="107"/>
    </location>
</feature>
<proteinExistence type="inferred from homology"/>
<accession>A0ABV5SH60</accession>
<reference evidence="3 4" key="1">
    <citation type="submission" date="2024-09" db="EMBL/GenBank/DDBJ databases">
        <authorList>
            <person name="Sun Q."/>
            <person name="Mori K."/>
        </authorList>
    </citation>
    <scope>NUCLEOTIDE SEQUENCE [LARGE SCALE GENOMIC DNA]</scope>
    <source>
        <strain evidence="3 4">JCM 3143</strain>
    </source>
</reference>
<comment type="similarity">
    <text evidence="1">Belongs to the YciI family.</text>
</comment>
<dbReference type="PANTHER" id="PTHR35174">
    <property type="entry name" value="BLL7171 PROTEIN-RELATED"/>
    <property type="match status" value="1"/>
</dbReference>
<protein>
    <submittedName>
        <fullName evidence="3">YciI family protein</fullName>
    </submittedName>
</protein>
<dbReference type="InterPro" id="IPR011008">
    <property type="entry name" value="Dimeric_a/b-barrel"/>
</dbReference>
<organism evidence="3 4">
    <name type="scientific">Nonomuraea helvata</name>
    <dbReference type="NCBI Taxonomy" id="37484"/>
    <lineage>
        <taxon>Bacteria</taxon>
        <taxon>Bacillati</taxon>
        <taxon>Actinomycetota</taxon>
        <taxon>Actinomycetes</taxon>
        <taxon>Streptosporangiales</taxon>
        <taxon>Streptosporangiaceae</taxon>
        <taxon>Nonomuraea</taxon>
    </lineage>
</organism>
<dbReference type="Gene3D" id="3.30.70.1060">
    <property type="entry name" value="Dimeric alpha+beta barrel"/>
    <property type="match status" value="1"/>
</dbReference>
<dbReference type="Proteomes" id="UP001589532">
    <property type="component" value="Unassembled WGS sequence"/>
</dbReference>
<evidence type="ECO:0000313" key="3">
    <source>
        <dbReference type="EMBL" id="MFB9630889.1"/>
    </source>
</evidence>
<evidence type="ECO:0000313" key="4">
    <source>
        <dbReference type="Proteomes" id="UP001589532"/>
    </source>
</evidence>
<dbReference type="RefSeq" id="WP_344984522.1">
    <property type="nucleotide sequence ID" value="NZ_BAAAXV010000001.1"/>
</dbReference>
<name>A0ABV5SH60_9ACTN</name>
<comment type="caution">
    <text evidence="3">The sequence shown here is derived from an EMBL/GenBank/DDBJ whole genome shotgun (WGS) entry which is preliminary data.</text>
</comment>
<evidence type="ECO:0000259" key="2">
    <source>
        <dbReference type="Pfam" id="PF03795"/>
    </source>
</evidence>
<evidence type="ECO:0000256" key="1">
    <source>
        <dbReference type="ARBA" id="ARBA00007689"/>
    </source>
</evidence>
<dbReference type="SUPFAM" id="SSF54909">
    <property type="entry name" value="Dimeric alpha+beta barrel"/>
    <property type="match status" value="1"/>
</dbReference>
<gene>
    <name evidence="3" type="ORF">ACFFSA_48140</name>
</gene>
<dbReference type="Pfam" id="PF03795">
    <property type="entry name" value="YCII"/>
    <property type="match status" value="1"/>
</dbReference>
<dbReference type="InterPro" id="IPR005545">
    <property type="entry name" value="YCII"/>
</dbReference>
<sequence length="108" mass="12053">MRYVMFVCDNDSVGVPMEDADPAAWVREMDGRGVRLQGARLRPGSDATTVRVRGDEVLLSDGPFAETKEQIGGFDLIECDNLDEAIEIASKHPSARFGWVEVRPLWEE</sequence>